<dbReference type="Proteomes" id="UP000681720">
    <property type="component" value="Unassembled WGS sequence"/>
</dbReference>
<protein>
    <submittedName>
        <fullName evidence="1">Uncharacterized protein</fullName>
    </submittedName>
</protein>
<accession>A0A8S3IDK2</accession>
<evidence type="ECO:0000313" key="2">
    <source>
        <dbReference type="Proteomes" id="UP000681720"/>
    </source>
</evidence>
<comment type="caution">
    <text evidence="1">The sequence shown here is derived from an EMBL/GenBank/DDBJ whole genome shotgun (WGS) entry which is preliminary data.</text>
</comment>
<feature type="non-terminal residue" evidence="1">
    <location>
        <position position="115"/>
    </location>
</feature>
<sequence length="115" mass="13841">MSYFNRASSCKRRYRHYSARSISTNRQSPIFESTRIDQVDYHANIIEYELLYENRDSNEHDNHIRQGNVRQQSSINNILMEIKQQQIGTNEKVNKLYDLQINMNKNIQQLYELQV</sequence>
<proteinExistence type="predicted"/>
<reference evidence="1" key="1">
    <citation type="submission" date="2021-02" db="EMBL/GenBank/DDBJ databases">
        <authorList>
            <person name="Nowell W R."/>
        </authorList>
    </citation>
    <scope>NUCLEOTIDE SEQUENCE</scope>
</reference>
<dbReference type="AlphaFoldDB" id="A0A8S3IDK2"/>
<evidence type="ECO:0000313" key="1">
    <source>
        <dbReference type="EMBL" id="CAF5198517.1"/>
    </source>
</evidence>
<organism evidence="1 2">
    <name type="scientific">Rotaria magnacalcarata</name>
    <dbReference type="NCBI Taxonomy" id="392030"/>
    <lineage>
        <taxon>Eukaryota</taxon>
        <taxon>Metazoa</taxon>
        <taxon>Spiralia</taxon>
        <taxon>Gnathifera</taxon>
        <taxon>Rotifera</taxon>
        <taxon>Eurotatoria</taxon>
        <taxon>Bdelloidea</taxon>
        <taxon>Philodinida</taxon>
        <taxon>Philodinidae</taxon>
        <taxon>Rotaria</taxon>
    </lineage>
</organism>
<name>A0A8S3IDK2_9BILA</name>
<dbReference type="EMBL" id="CAJOBJ010343847">
    <property type="protein sequence ID" value="CAF5198517.1"/>
    <property type="molecule type" value="Genomic_DNA"/>
</dbReference>
<gene>
    <name evidence="1" type="ORF">GIL414_LOCUS75786</name>
</gene>